<dbReference type="OrthoDB" id="2903441at2"/>
<organism evidence="2 3">
    <name type="scientific">Metabacillus indicus</name>
    <name type="common">Bacillus indicus</name>
    <dbReference type="NCBI Taxonomy" id="246786"/>
    <lineage>
        <taxon>Bacteria</taxon>
        <taxon>Bacillati</taxon>
        <taxon>Bacillota</taxon>
        <taxon>Bacilli</taxon>
        <taxon>Bacillales</taxon>
        <taxon>Bacillaceae</taxon>
        <taxon>Metabacillus</taxon>
    </lineage>
</organism>
<gene>
    <name evidence="2" type="ORF">GS18_0219835</name>
</gene>
<comment type="caution">
    <text evidence="2">The sequence shown here is derived from an EMBL/GenBank/DDBJ whole genome shotgun (WGS) entry which is preliminary data.</text>
</comment>
<dbReference type="Gene3D" id="1.10.287.1060">
    <property type="entry name" value="ESAT-6-like"/>
    <property type="match status" value="1"/>
</dbReference>
<proteinExistence type="predicted"/>
<sequence length="107" mass="12524">MDTIEDFFEDLERKRKQAEYNRDADELEAYLAAIKNAMGTFDDGVFHFETSHQQYADEWTGQAKLAYESIHAEIRSVAFQIDDVKDELYQELRGEIARLRHLADTFA</sequence>
<reference evidence="2 3" key="1">
    <citation type="journal article" date="2005" name="Int. J. Syst. Evol. Microbiol.">
        <title>Bacillus cibi sp. nov., isolated from jeotgal, a traditional Korean fermented seafood.</title>
        <authorList>
            <person name="Yoon J.H."/>
            <person name="Lee C.H."/>
            <person name="Oh T.K."/>
        </authorList>
    </citation>
    <scope>NUCLEOTIDE SEQUENCE [LARGE SCALE GENOMIC DNA]</scope>
    <source>
        <strain evidence="2 3">DSM 16189</strain>
    </source>
</reference>
<dbReference type="AlphaFoldDB" id="A0A084GJW6"/>
<protein>
    <recommendedName>
        <fullName evidence="4">DUF5082 domain-containing protein</fullName>
    </recommendedName>
</protein>
<evidence type="ECO:0000256" key="1">
    <source>
        <dbReference type="SAM" id="Coils"/>
    </source>
</evidence>
<dbReference type="SUPFAM" id="SSF140453">
    <property type="entry name" value="EsxAB dimer-like"/>
    <property type="match status" value="1"/>
</dbReference>
<evidence type="ECO:0000313" key="2">
    <source>
        <dbReference type="EMBL" id="KEZ47628.1"/>
    </source>
</evidence>
<accession>A0A084GJW6</accession>
<name>A0A084GJW6_METID</name>
<dbReference type="EMBL" id="JNVC02000019">
    <property type="protein sequence ID" value="KEZ47628.1"/>
    <property type="molecule type" value="Genomic_DNA"/>
</dbReference>
<evidence type="ECO:0008006" key="4">
    <source>
        <dbReference type="Google" id="ProtNLM"/>
    </source>
</evidence>
<dbReference type="Proteomes" id="UP000028549">
    <property type="component" value="Unassembled WGS sequence"/>
</dbReference>
<keyword evidence="3" id="KW-1185">Reference proteome</keyword>
<dbReference type="RefSeq" id="WP_029285724.1">
    <property type="nucleotide sequence ID" value="NZ_CANLZQ010000005.1"/>
</dbReference>
<dbReference type="InterPro" id="IPR036689">
    <property type="entry name" value="ESAT-6-like_sf"/>
</dbReference>
<feature type="coiled-coil region" evidence="1">
    <location>
        <begin position="8"/>
        <end position="37"/>
    </location>
</feature>
<evidence type="ECO:0000313" key="3">
    <source>
        <dbReference type="Proteomes" id="UP000028549"/>
    </source>
</evidence>
<keyword evidence="1" id="KW-0175">Coiled coil</keyword>